<dbReference type="AlphaFoldDB" id="A0A834T2P3"/>
<name>A0A834T2P3_9FABA</name>
<sequence>MGHPDMLAVACTFILVVASDYH</sequence>
<organism evidence="1 2">
    <name type="scientific">Senna tora</name>
    <dbReference type="NCBI Taxonomy" id="362788"/>
    <lineage>
        <taxon>Eukaryota</taxon>
        <taxon>Viridiplantae</taxon>
        <taxon>Streptophyta</taxon>
        <taxon>Embryophyta</taxon>
        <taxon>Tracheophyta</taxon>
        <taxon>Spermatophyta</taxon>
        <taxon>Magnoliopsida</taxon>
        <taxon>eudicotyledons</taxon>
        <taxon>Gunneridae</taxon>
        <taxon>Pentapetalae</taxon>
        <taxon>rosids</taxon>
        <taxon>fabids</taxon>
        <taxon>Fabales</taxon>
        <taxon>Fabaceae</taxon>
        <taxon>Caesalpinioideae</taxon>
        <taxon>Cassia clade</taxon>
        <taxon>Senna</taxon>
    </lineage>
</organism>
<evidence type="ECO:0000313" key="2">
    <source>
        <dbReference type="Proteomes" id="UP000634136"/>
    </source>
</evidence>
<accession>A0A834T2P3</accession>
<dbReference type="EMBL" id="JAAIUW010000009">
    <property type="protein sequence ID" value="KAF7815303.1"/>
    <property type="molecule type" value="Genomic_DNA"/>
</dbReference>
<protein>
    <submittedName>
        <fullName evidence="1">Uncharacterized protein</fullName>
    </submittedName>
</protein>
<evidence type="ECO:0000313" key="1">
    <source>
        <dbReference type="EMBL" id="KAF7815303.1"/>
    </source>
</evidence>
<dbReference type="Proteomes" id="UP000634136">
    <property type="component" value="Unassembled WGS sequence"/>
</dbReference>
<gene>
    <name evidence="1" type="ORF">G2W53_029272</name>
</gene>
<comment type="caution">
    <text evidence="1">The sequence shown here is derived from an EMBL/GenBank/DDBJ whole genome shotgun (WGS) entry which is preliminary data.</text>
</comment>
<proteinExistence type="predicted"/>
<keyword evidence="2" id="KW-1185">Reference proteome</keyword>
<reference evidence="1" key="1">
    <citation type="submission" date="2020-09" db="EMBL/GenBank/DDBJ databases">
        <title>Genome-Enabled Discovery of Anthraquinone Biosynthesis in Senna tora.</title>
        <authorList>
            <person name="Kang S.-H."/>
            <person name="Pandey R.P."/>
            <person name="Lee C.-M."/>
            <person name="Sim J.-S."/>
            <person name="Jeong J.-T."/>
            <person name="Choi B.-S."/>
            <person name="Jung M."/>
            <person name="Ginzburg D."/>
            <person name="Zhao K."/>
            <person name="Won S.Y."/>
            <person name="Oh T.-J."/>
            <person name="Yu Y."/>
            <person name="Kim N.-H."/>
            <person name="Lee O.R."/>
            <person name="Lee T.-H."/>
            <person name="Bashyal P."/>
            <person name="Kim T.-S."/>
            <person name="Lee W.-H."/>
            <person name="Kawkins C."/>
            <person name="Kim C.-K."/>
            <person name="Kim J.S."/>
            <person name="Ahn B.O."/>
            <person name="Rhee S.Y."/>
            <person name="Sohng J.K."/>
        </authorList>
    </citation>
    <scope>NUCLEOTIDE SEQUENCE</scope>
    <source>
        <tissue evidence="1">Leaf</tissue>
    </source>
</reference>